<dbReference type="Proteomes" id="UP001254848">
    <property type="component" value="Unassembled WGS sequence"/>
</dbReference>
<evidence type="ECO:0000256" key="7">
    <source>
        <dbReference type="ARBA" id="ARBA00022989"/>
    </source>
</evidence>
<dbReference type="RefSeq" id="WP_413780241.1">
    <property type="nucleotide sequence ID" value="NZ_JAUOZS010000001.1"/>
</dbReference>
<comment type="similarity">
    <text evidence="3 9">Belongs to the CobD/CbiB family.</text>
</comment>
<keyword evidence="11" id="KW-1185">Reference proteome</keyword>
<evidence type="ECO:0000256" key="2">
    <source>
        <dbReference type="ARBA" id="ARBA00004953"/>
    </source>
</evidence>
<dbReference type="NCBIfam" id="TIGR00380">
    <property type="entry name" value="cobal_cbiB"/>
    <property type="match status" value="1"/>
</dbReference>
<keyword evidence="8 9" id="KW-0472">Membrane</keyword>
<keyword evidence="4 9" id="KW-1003">Cell membrane</keyword>
<evidence type="ECO:0000256" key="1">
    <source>
        <dbReference type="ARBA" id="ARBA00004651"/>
    </source>
</evidence>
<keyword evidence="7 9" id="KW-1133">Transmembrane helix</keyword>
<evidence type="ECO:0000256" key="5">
    <source>
        <dbReference type="ARBA" id="ARBA00022573"/>
    </source>
</evidence>
<evidence type="ECO:0000256" key="9">
    <source>
        <dbReference type="HAMAP-Rule" id="MF_00024"/>
    </source>
</evidence>
<evidence type="ECO:0000256" key="4">
    <source>
        <dbReference type="ARBA" id="ARBA00022475"/>
    </source>
</evidence>
<comment type="subcellular location">
    <subcellularLocation>
        <location evidence="1 9">Cell membrane</location>
        <topology evidence="1 9">Multi-pass membrane protein</topology>
    </subcellularLocation>
</comment>
<dbReference type="InterPro" id="IPR004485">
    <property type="entry name" value="Cobalamin_biosynth_CobD/CbiB"/>
</dbReference>
<accession>A0ABU3NY62</accession>
<feature type="transmembrane region" description="Helical" evidence="9">
    <location>
        <begin position="55"/>
        <end position="75"/>
    </location>
</feature>
<keyword evidence="6 9" id="KW-0812">Transmembrane</keyword>
<dbReference type="PANTHER" id="PTHR34308">
    <property type="entry name" value="COBALAMIN BIOSYNTHESIS PROTEIN CBIB"/>
    <property type="match status" value="1"/>
</dbReference>
<comment type="pathway">
    <text evidence="2 9">Cofactor biosynthesis; adenosylcobalamin biosynthesis.</text>
</comment>
<dbReference type="Pfam" id="PF03186">
    <property type="entry name" value="CobD_Cbib"/>
    <property type="match status" value="1"/>
</dbReference>
<comment type="caution">
    <text evidence="9">Lacks conserved residue(s) required for the propagation of feature annotation.</text>
</comment>
<comment type="function">
    <text evidence="9">Converts cobyric acid to cobinamide by the addition of aminopropanol on the F carboxylic group.</text>
</comment>
<feature type="transmembrane region" description="Helical" evidence="9">
    <location>
        <begin position="295"/>
        <end position="315"/>
    </location>
</feature>
<comment type="caution">
    <text evidence="10">The sequence shown here is derived from an EMBL/GenBank/DDBJ whole genome shotgun (WGS) entry which is preliminary data.</text>
</comment>
<organism evidence="10 11">
    <name type="scientific">Anaeroselena agilis</name>
    <dbReference type="NCBI Taxonomy" id="3063788"/>
    <lineage>
        <taxon>Bacteria</taxon>
        <taxon>Bacillati</taxon>
        <taxon>Bacillota</taxon>
        <taxon>Negativicutes</taxon>
        <taxon>Acetonemataceae</taxon>
        <taxon>Anaeroselena</taxon>
    </lineage>
</organism>
<keyword evidence="5 9" id="KW-0169">Cobalamin biosynthesis</keyword>
<name>A0ABU3NY62_9FIRM</name>
<sequence length="316" mass="32715">MLSTAKYLPGLALVLDTVIGDPRTPWHPVVLIGNLIAALEKRLLSPAAAPGAKRLAGFVLVLAVLAVSFAVSWAALAALAALHPLAGLGGGALLLAFAITPRSLAEAGREIQTLLEAGDLDEARRKVGWIVGRDTAGLDSAEITRATVETVAENITDGIIAPLFYAALGGAPLALLYRAVNTLDSMVGYKNDKYRDFGLAAARTDDAFNYIPARVTGVLVIAAAFLTGCDARGAARAIRRDAARHPSPNSGIPEAGVAGALGVRLGGLNYYGGVSSQRATMGDPRRPLAPGDIALTVRMMYTATALFAAIITVLIV</sequence>
<feature type="transmembrane region" description="Helical" evidence="9">
    <location>
        <begin position="81"/>
        <end position="99"/>
    </location>
</feature>
<evidence type="ECO:0000256" key="3">
    <source>
        <dbReference type="ARBA" id="ARBA00006263"/>
    </source>
</evidence>
<protein>
    <recommendedName>
        <fullName evidence="9">Cobalamin biosynthesis protein CobD</fullName>
    </recommendedName>
</protein>
<reference evidence="10 11" key="1">
    <citation type="submission" date="2023-07" db="EMBL/GenBank/DDBJ databases">
        <title>The novel representative of Negativicutes class, Anaeroselena agilis gen. nov. sp. nov.</title>
        <authorList>
            <person name="Prokofeva M.I."/>
            <person name="Elcheninov A.G."/>
            <person name="Klyukina A."/>
            <person name="Kublanov I.V."/>
            <person name="Frolov E.N."/>
            <person name="Podosokorskaya O.A."/>
        </authorList>
    </citation>
    <scope>NUCLEOTIDE SEQUENCE [LARGE SCALE GENOMIC DNA]</scope>
    <source>
        <strain evidence="10 11">4137-cl</strain>
    </source>
</reference>
<gene>
    <name evidence="10" type="primary">cbiB</name>
    <name evidence="9" type="synonym">cobD</name>
    <name evidence="10" type="ORF">Q4T40_10820</name>
</gene>
<evidence type="ECO:0000313" key="11">
    <source>
        <dbReference type="Proteomes" id="UP001254848"/>
    </source>
</evidence>
<evidence type="ECO:0000256" key="6">
    <source>
        <dbReference type="ARBA" id="ARBA00022692"/>
    </source>
</evidence>
<dbReference type="EMBL" id="JAUOZS010000001">
    <property type="protein sequence ID" value="MDT8901737.1"/>
    <property type="molecule type" value="Genomic_DNA"/>
</dbReference>
<dbReference type="PANTHER" id="PTHR34308:SF1">
    <property type="entry name" value="COBALAMIN BIOSYNTHESIS PROTEIN CBIB"/>
    <property type="match status" value="1"/>
</dbReference>
<evidence type="ECO:0000313" key="10">
    <source>
        <dbReference type="EMBL" id="MDT8901737.1"/>
    </source>
</evidence>
<evidence type="ECO:0000256" key="8">
    <source>
        <dbReference type="ARBA" id="ARBA00023136"/>
    </source>
</evidence>
<proteinExistence type="inferred from homology"/>
<dbReference type="HAMAP" id="MF_00024">
    <property type="entry name" value="CobD_CbiB"/>
    <property type="match status" value="1"/>
</dbReference>